<dbReference type="NCBIfam" id="TIGR00521">
    <property type="entry name" value="coaBC_dfp"/>
    <property type="match status" value="1"/>
</dbReference>
<keyword evidence="3" id="KW-0511">Multifunctional enzyme</keyword>
<evidence type="ECO:0000256" key="1">
    <source>
        <dbReference type="ARBA" id="ARBA00022793"/>
    </source>
</evidence>
<keyword evidence="3 4" id="KW-0436">Ligase</keyword>
<dbReference type="Proteomes" id="UP001382727">
    <property type="component" value="Chromosome"/>
</dbReference>
<keyword evidence="8" id="KW-1185">Reference proteome</keyword>
<dbReference type="Gene3D" id="3.40.50.1950">
    <property type="entry name" value="Flavin prenyltransferase-like"/>
    <property type="match status" value="1"/>
</dbReference>
<accession>A0ABZ2MDH1</accession>
<comment type="cofactor">
    <cofactor evidence="3">
        <name>Mg(2+)</name>
        <dbReference type="ChEBI" id="CHEBI:18420"/>
    </cofactor>
</comment>
<evidence type="ECO:0000256" key="3">
    <source>
        <dbReference type="HAMAP-Rule" id="MF_02225"/>
    </source>
</evidence>
<feature type="region of interest" description="Phosphopantothenoylcysteine decarboxylase" evidence="3">
    <location>
        <begin position="1"/>
        <end position="193"/>
    </location>
</feature>
<comment type="pathway">
    <text evidence="3 4">Cofactor biosynthesis; coenzyme A biosynthesis; CoA from (R)-pantothenate: step 3/5.</text>
</comment>
<dbReference type="GO" id="GO:0004633">
    <property type="term" value="F:phosphopantothenoylcysteine decarboxylase activity"/>
    <property type="evidence" value="ECO:0007669"/>
    <property type="project" value="UniProtKB-EC"/>
</dbReference>
<protein>
    <recommendedName>
        <fullName evidence="3">Coenzyme A biosynthesis bifunctional protein CoaBC</fullName>
    </recommendedName>
    <alternativeName>
        <fullName evidence="3">DNA/pantothenate metabolism flavoprotein</fullName>
    </alternativeName>
    <alternativeName>
        <fullName evidence="3">Phosphopantothenoylcysteine synthetase/decarboxylase</fullName>
        <shortName evidence="3">PPCS-PPCDC</shortName>
    </alternativeName>
    <domain>
        <recommendedName>
            <fullName evidence="3">Phosphopantothenoylcysteine decarboxylase</fullName>
            <shortName evidence="3">PPC decarboxylase</shortName>
            <shortName evidence="3">PPC-DC</shortName>
            <ecNumber evidence="3">4.1.1.36</ecNumber>
        </recommendedName>
        <alternativeName>
            <fullName evidence="3">CoaC</fullName>
        </alternativeName>
    </domain>
    <domain>
        <recommendedName>
            <fullName evidence="3">Phosphopantothenate--cysteine ligase</fullName>
            <ecNumber evidence="3">6.3.2.5</ecNumber>
        </recommendedName>
        <alternativeName>
            <fullName evidence="3">CoaB</fullName>
        </alternativeName>
        <alternativeName>
            <fullName evidence="3">Phosphopantothenoylcysteine synthetase</fullName>
            <shortName evidence="3">PPC synthetase</shortName>
            <shortName evidence="3">PPC-S</shortName>
        </alternativeName>
    </domain>
</protein>
<evidence type="ECO:0000313" key="7">
    <source>
        <dbReference type="EMBL" id="WXB75099.1"/>
    </source>
</evidence>
<proteinExistence type="inferred from homology"/>
<keyword evidence="3" id="KW-0479">Metal-binding</keyword>
<dbReference type="InterPro" id="IPR005252">
    <property type="entry name" value="CoaBC"/>
</dbReference>
<evidence type="ECO:0000313" key="8">
    <source>
        <dbReference type="Proteomes" id="UP001382727"/>
    </source>
</evidence>
<comment type="function">
    <text evidence="3">Catalyzes two sequential steps in the biosynthesis of coenzyme A. In the first step cysteine is conjugated to 4'-phosphopantothenate to form 4-phosphopantothenoylcysteine. In the second step the latter compound is decarboxylated to form 4'-phosphopantotheine.</text>
</comment>
<dbReference type="Pfam" id="PF02441">
    <property type="entry name" value="Flavoprotein"/>
    <property type="match status" value="1"/>
</dbReference>
<feature type="binding site" evidence="3">
    <location>
        <position position="292"/>
    </location>
    <ligand>
        <name>CTP</name>
        <dbReference type="ChEBI" id="CHEBI:37563"/>
    </ligand>
</feature>
<comment type="caution">
    <text evidence="3">Lacks conserved residue(s) required for the propagation of feature annotation.</text>
</comment>
<dbReference type="Gene3D" id="3.40.50.10300">
    <property type="entry name" value="CoaB-like"/>
    <property type="match status" value="1"/>
</dbReference>
<dbReference type="InterPro" id="IPR035929">
    <property type="entry name" value="CoaB-like_sf"/>
</dbReference>
<dbReference type="InterPro" id="IPR007085">
    <property type="entry name" value="DNA/pantothenate-metab_flavo_C"/>
</dbReference>
<feature type="binding site" evidence="3">
    <location>
        <begin position="314"/>
        <end position="317"/>
    </location>
    <ligand>
        <name>CTP</name>
        <dbReference type="ChEBI" id="CHEBI:37563"/>
    </ligand>
</feature>
<reference evidence="7 8" key="1">
    <citation type="submission" date="2024-02" db="EMBL/GenBank/DDBJ databases">
        <title>Janibacter sp. nov., isolated from gut of marine sandworm.</title>
        <authorList>
            <person name="Kim B."/>
            <person name="Jun M.O."/>
            <person name="Shin N.-R."/>
        </authorList>
    </citation>
    <scope>NUCLEOTIDE SEQUENCE [LARGE SCALE GENOMIC DNA]</scope>
    <source>
        <strain evidence="7 8">A1S7</strain>
    </source>
</reference>
<dbReference type="GO" id="GO:0004632">
    <property type="term" value="F:phosphopantothenate--cysteine ligase activity"/>
    <property type="evidence" value="ECO:0007669"/>
    <property type="project" value="UniProtKB-EC"/>
</dbReference>
<feature type="binding site" evidence="3">
    <location>
        <position position="357"/>
    </location>
    <ligand>
        <name>CTP</name>
        <dbReference type="ChEBI" id="CHEBI:37563"/>
    </ligand>
</feature>
<dbReference type="RefSeq" id="WP_338747813.1">
    <property type="nucleotide sequence ID" value="NZ_CP144913.1"/>
</dbReference>
<dbReference type="InterPro" id="IPR003382">
    <property type="entry name" value="Flavoprotein"/>
</dbReference>
<evidence type="ECO:0000256" key="2">
    <source>
        <dbReference type="ARBA" id="ARBA00023239"/>
    </source>
</evidence>
<comment type="catalytic activity">
    <reaction evidence="3 4">
        <text>(R)-4'-phosphopantothenate + L-cysteine + CTP = N-[(R)-4-phosphopantothenoyl]-L-cysteine + CMP + diphosphate + H(+)</text>
        <dbReference type="Rhea" id="RHEA:19397"/>
        <dbReference type="ChEBI" id="CHEBI:10986"/>
        <dbReference type="ChEBI" id="CHEBI:15378"/>
        <dbReference type="ChEBI" id="CHEBI:33019"/>
        <dbReference type="ChEBI" id="CHEBI:35235"/>
        <dbReference type="ChEBI" id="CHEBI:37563"/>
        <dbReference type="ChEBI" id="CHEBI:59458"/>
        <dbReference type="ChEBI" id="CHEBI:60377"/>
        <dbReference type="EC" id="6.3.2.5"/>
    </reaction>
</comment>
<dbReference type="InterPro" id="IPR036551">
    <property type="entry name" value="Flavin_trans-like"/>
</dbReference>
<comment type="catalytic activity">
    <reaction evidence="3 4">
        <text>N-[(R)-4-phosphopantothenoyl]-L-cysteine + H(+) = (R)-4'-phosphopantetheine + CO2</text>
        <dbReference type="Rhea" id="RHEA:16793"/>
        <dbReference type="ChEBI" id="CHEBI:15378"/>
        <dbReference type="ChEBI" id="CHEBI:16526"/>
        <dbReference type="ChEBI" id="CHEBI:59458"/>
        <dbReference type="ChEBI" id="CHEBI:61723"/>
        <dbReference type="EC" id="4.1.1.36"/>
    </reaction>
</comment>
<dbReference type="EC" id="4.1.1.36" evidence="3"/>
<name>A0ABZ2MDH1_9MICO</name>
<evidence type="ECO:0000259" key="6">
    <source>
        <dbReference type="Pfam" id="PF04127"/>
    </source>
</evidence>
<feature type="binding site" evidence="3">
    <location>
        <position position="282"/>
    </location>
    <ligand>
        <name>CTP</name>
        <dbReference type="ChEBI" id="CHEBI:37563"/>
    </ligand>
</feature>
<dbReference type="Pfam" id="PF04127">
    <property type="entry name" value="DFP"/>
    <property type="match status" value="1"/>
</dbReference>
<comment type="pathway">
    <text evidence="3 4">Cofactor biosynthesis; coenzyme A biosynthesis; CoA from (R)-pantothenate: step 2/5.</text>
</comment>
<dbReference type="PANTHER" id="PTHR14359:SF6">
    <property type="entry name" value="PHOSPHOPANTOTHENOYLCYSTEINE DECARBOXYLASE"/>
    <property type="match status" value="1"/>
</dbReference>
<feature type="binding site" evidence="3">
    <location>
        <position position="335"/>
    </location>
    <ligand>
        <name>CTP</name>
        <dbReference type="ChEBI" id="CHEBI:37563"/>
    </ligand>
</feature>
<feature type="domain" description="Flavoprotein" evidence="5">
    <location>
        <begin position="1"/>
        <end position="165"/>
    </location>
</feature>
<comment type="function">
    <text evidence="4">Catalyzes two steps in the biosynthesis of coenzyme A. In the first step cysteine is conjugated to 4'-phosphopantothenate to form 4-phosphopantothenoylcysteine, in the latter compound is decarboxylated to form 4'-phosphopantotheine.</text>
</comment>
<feature type="binding site" evidence="3">
    <location>
        <position position="353"/>
    </location>
    <ligand>
        <name>CTP</name>
        <dbReference type="ChEBI" id="CHEBI:37563"/>
    </ligand>
</feature>
<keyword evidence="1 3" id="KW-0210">Decarboxylase</keyword>
<feature type="domain" description="DNA/pantothenate metabolism flavoprotein C-terminal" evidence="6">
    <location>
        <begin position="190"/>
        <end position="410"/>
    </location>
</feature>
<dbReference type="EMBL" id="CP144913">
    <property type="protein sequence ID" value="WXB75099.1"/>
    <property type="molecule type" value="Genomic_DNA"/>
</dbReference>
<gene>
    <name evidence="3 7" type="primary">coaBC</name>
    <name evidence="7" type="ORF">V1351_08945</name>
</gene>
<dbReference type="PANTHER" id="PTHR14359">
    <property type="entry name" value="HOMO-OLIGOMERIC FLAVIN CONTAINING CYS DECARBOXYLASE FAMILY"/>
    <property type="match status" value="1"/>
</dbReference>
<keyword evidence="2 3" id="KW-0456">Lyase</keyword>
<dbReference type="SUPFAM" id="SSF102645">
    <property type="entry name" value="CoaB-like"/>
    <property type="match status" value="1"/>
</dbReference>
<dbReference type="SUPFAM" id="SSF52507">
    <property type="entry name" value="Homo-oligomeric flavin-containing Cys decarboxylases, HFCD"/>
    <property type="match status" value="1"/>
</dbReference>
<feature type="region of interest" description="Phosphopantothenate--cysteine ligase" evidence="3">
    <location>
        <begin position="194"/>
        <end position="422"/>
    </location>
</feature>
<sequence>MRIVLGVGGGIAAYKAALLLRLFSEGGHEVTVVPTEAALRFVGAPTWEALSGRQVQTDVWSNITDVPHVRIGQEADLVVVAPTTADLLAKAAHGLAGDLLTNVLLTARCPVVLAPAMHTEMWEHAATRANVATLRERGVTIIDPASGRLTGTDTGPGRLPEPEDMHAAAMAAVGGTSGPRPEGGSGHDLTEHAVLVSTGGTREPLDPVRYLGNRSSGKQGLAVAEVAAARGARVTLVAANLELPVAPGIDVVPVETALELQAEMDARAADHDVVVMVAAVADFRPADYAASKIKKTHDPADPDAAPSITLVRNPDILAGLVSARGGAASPLLVGFAAETGDETGSVLELGRAKLARKGCDLLVVNEVGAGLTFGADDTTVHVLTRGRDDAVDIGPASKRAVSEGIWDAVVASLHPAGLRAID</sequence>
<evidence type="ECO:0000256" key="4">
    <source>
        <dbReference type="RuleBase" id="RU364078"/>
    </source>
</evidence>
<keyword evidence="3" id="KW-0460">Magnesium</keyword>
<comment type="cofactor">
    <cofactor evidence="3">
        <name>FMN</name>
        <dbReference type="ChEBI" id="CHEBI:58210"/>
    </cofactor>
    <text evidence="3">Binds 1 FMN per subunit.</text>
</comment>
<comment type="similarity">
    <text evidence="3 4">In the C-terminal section; belongs to the PPC synthetase family.</text>
</comment>
<dbReference type="HAMAP" id="MF_02225">
    <property type="entry name" value="CoaBC"/>
    <property type="match status" value="1"/>
</dbReference>
<dbReference type="EC" id="6.3.2.5" evidence="3"/>
<keyword evidence="3 4" id="KW-0285">Flavoprotein</keyword>
<keyword evidence="3 4" id="KW-0288">FMN</keyword>
<organism evidence="7 8">
    <name type="scientific">Janibacter alittae</name>
    <dbReference type="NCBI Taxonomy" id="3115209"/>
    <lineage>
        <taxon>Bacteria</taxon>
        <taxon>Bacillati</taxon>
        <taxon>Actinomycetota</taxon>
        <taxon>Actinomycetes</taxon>
        <taxon>Micrococcales</taxon>
        <taxon>Intrasporangiaceae</taxon>
        <taxon>Janibacter</taxon>
    </lineage>
</organism>
<evidence type="ECO:0000259" key="5">
    <source>
        <dbReference type="Pfam" id="PF02441"/>
    </source>
</evidence>
<comment type="similarity">
    <text evidence="3 4">In the N-terminal section; belongs to the HFCD (homo-oligomeric flavin containing Cys decarboxylase) superfamily.</text>
</comment>